<evidence type="ECO:0000313" key="2">
    <source>
        <dbReference type="Proteomes" id="UP001152795"/>
    </source>
</evidence>
<proteinExistence type="predicted"/>
<name>A0A6S7JYG8_PARCT</name>
<evidence type="ECO:0000313" key="1">
    <source>
        <dbReference type="EMBL" id="CAB4034360.1"/>
    </source>
</evidence>
<comment type="caution">
    <text evidence="1">The sequence shown here is derived from an EMBL/GenBank/DDBJ whole genome shotgun (WGS) entry which is preliminary data.</text>
</comment>
<reference evidence="1" key="1">
    <citation type="submission" date="2020-04" db="EMBL/GenBank/DDBJ databases">
        <authorList>
            <person name="Alioto T."/>
            <person name="Alioto T."/>
            <person name="Gomez Garrido J."/>
        </authorList>
    </citation>
    <scope>NUCLEOTIDE SEQUENCE</scope>
    <source>
        <strain evidence="1">A484AB</strain>
    </source>
</reference>
<protein>
    <submittedName>
        <fullName evidence="1">Uncharacterized protein</fullName>
    </submittedName>
</protein>
<dbReference type="Proteomes" id="UP001152795">
    <property type="component" value="Unassembled WGS sequence"/>
</dbReference>
<accession>A0A6S7JYG8</accession>
<organism evidence="1 2">
    <name type="scientific">Paramuricea clavata</name>
    <name type="common">Red gorgonian</name>
    <name type="synonym">Violescent sea-whip</name>
    <dbReference type="NCBI Taxonomy" id="317549"/>
    <lineage>
        <taxon>Eukaryota</taxon>
        <taxon>Metazoa</taxon>
        <taxon>Cnidaria</taxon>
        <taxon>Anthozoa</taxon>
        <taxon>Octocorallia</taxon>
        <taxon>Malacalcyonacea</taxon>
        <taxon>Plexauridae</taxon>
        <taxon>Paramuricea</taxon>
    </lineage>
</organism>
<dbReference type="AlphaFoldDB" id="A0A6S7JYG8"/>
<dbReference type="EMBL" id="CACRXK020020051">
    <property type="protein sequence ID" value="CAB4034360.1"/>
    <property type="molecule type" value="Genomic_DNA"/>
</dbReference>
<keyword evidence="2" id="KW-1185">Reference proteome</keyword>
<gene>
    <name evidence="1" type="ORF">PACLA_8A046878</name>
</gene>
<feature type="non-terminal residue" evidence="1">
    <location>
        <position position="146"/>
    </location>
</feature>
<sequence>MAGATNERNKGSKRLKWTEQMNLDCLDCKRKAQDMVASENPPVNENGRRKGYIKVMHDLWQTRGYKQLGLTSQNLRDRAARLEKVMEDTSRQSNGNGVDVIDMVESGEQDETGVKTQNNEISKSTVAIDTSAENANLSTFTNLHET</sequence>
<dbReference type="OrthoDB" id="5989126at2759"/>